<keyword evidence="4" id="KW-0238">DNA-binding</keyword>
<dbReference type="Pfam" id="PF00847">
    <property type="entry name" value="AP2"/>
    <property type="match status" value="1"/>
</dbReference>
<dbReference type="GO" id="GO:0009873">
    <property type="term" value="P:ethylene-activated signaling pathway"/>
    <property type="evidence" value="ECO:0007669"/>
    <property type="project" value="InterPro"/>
</dbReference>
<dbReference type="InterPro" id="IPR036955">
    <property type="entry name" value="AP2/ERF_dom_sf"/>
</dbReference>
<evidence type="ECO:0000313" key="10">
    <source>
        <dbReference type="Proteomes" id="UP001229421"/>
    </source>
</evidence>
<evidence type="ECO:0000256" key="1">
    <source>
        <dbReference type="ARBA" id="ARBA00004123"/>
    </source>
</evidence>
<dbReference type="GO" id="GO:0006952">
    <property type="term" value="P:defense response"/>
    <property type="evidence" value="ECO:0007669"/>
    <property type="project" value="UniProtKB-KW"/>
</dbReference>
<evidence type="ECO:0000256" key="7">
    <source>
        <dbReference type="SAM" id="MobiDB-lite"/>
    </source>
</evidence>
<dbReference type="InterPro" id="IPR001471">
    <property type="entry name" value="AP2/ERF_dom"/>
</dbReference>
<dbReference type="SUPFAM" id="SSF54171">
    <property type="entry name" value="DNA-binding domain"/>
    <property type="match status" value="1"/>
</dbReference>
<dbReference type="InterPro" id="IPR044808">
    <property type="entry name" value="ERF_plant"/>
</dbReference>
<evidence type="ECO:0000256" key="6">
    <source>
        <dbReference type="ARBA" id="ARBA00023242"/>
    </source>
</evidence>
<proteinExistence type="predicted"/>
<keyword evidence="3" id="KW-0805">Transcription regulation</keyword>
<dbReference type="Proteomes" id="UP001229421">
    <property type="component" value="Unassembled WGS sequence"/>
</dbReference>
<name>A0AAD8K9L3_TARER</name>
<dbReference type="AlphaFoldDB" id="A0AAD8K9L3"/>
<dbReference type="GO" id="GO:0003677">
    <property type="term" value="F:DNA binding"/>
    <property type="evidence" value="ECO:0007669"/>
    <property type="project" value="UniProtKB-KW"/>
</dbReference>
<dbReference type="PANTHER" id="PTHR31190:SF407">
    <property type="entry name" value="ETHYLENE-RESPONSIVE TRANSCRIPTION FACTOR 13-LIKE"/>
    <property type="match status" value="1"/>
</dbReference>
<dbReference type="GO" id="GO:0005634">
    <property type="term" value="C:nucleus"/>
    <property type="evidence" value="ECO:0007669"/>
    <property type="project" value="UniProtKB-SubCell"/>
</dbReference>
<evidence type="ECO:0000313" key="9">
    <source>
        <dbReference type="EMBL" id="KAK1418792.1"/>
    </source>
</evidence>
<keyword evidence="2" id="KW-0611">Plant defense</keyword>
<keyword evidence="5" id="KW-0804">Transcription</keyword>
<dbReference type="EMBL" id="JAUHHV010000007">
    <property type="protein sequence ID" value="KAK1418792.1"/>
    <property type="molecule type" value="Genomic_DNA"/>
</dbReference>
<evidence type="ECO:0000256" key="5">
    <source>
        <dbReference type="ARBA" id="ARBA00023163"/>
    </source>
</evidence>
<dbReference type="InterPro" id="IPR016177">
    <property type="entry name" value="DNA-bd_dom_sf"/>
</dbReference>
<dbReference type="SMART" id="SM00380">
    <property type="entry name" value="AP2"/>
    <property type="match status" value="1"/>
</dbReference>
<dbReference type="FunFam" id="3.30.730.10:FF:000001">
    <property type="entry name" value="Ethylene-responsive transcription factor 2"/>
    <property type="match status" value="1"/>
</dbReference>
<evidence type="ECO:0000256" key="3">
    <source>
        <dbReference type="ARBA" id="ARBA00023015"/>
    </source>
</evidence>
<comment type="caution">
    <text evidence="9">The sequence shown here is derived from an EMBL/GenBank/DDBJ whole genome shotgun (WGS) entry which is preliminary data.</text>
</comment>
<dbReference type="CDD" id="cd00018">
    <property type="entry name" value="AP2"/>
    <property type="match status" value="1"/>
</dbReference>
<gene>
    <name evidence="9" type="ORF">QVD17_27939</name>
</gene>
<reference evidence="9" key="1">
    <citation type="journal article" date="2023" name="bioRxiv">
        <title>Improved chromosome-level genome assembly for marigold (Tagetes erecta).</title>
        <authorList>
            <person name="Jiang F."/>
            <person name="Yuan L."/>
            <person name="Wang S."/>
            <person name="Wang H."/>
            <person name="Xu D."/>
            <person name="Wang A."/>
            <person name="Fan W."/>
        </authorList>
    </citation>
    <scope>NUCLEOTIDE SEQUENCE</scope>
    <source>
        <strain evidence="9">WSJ</strain>
        <tissue evidence="9">Leaf</tissue>
    </source>
</reference>
<keyword evidence="6" id="KW-0539">Nucleus</keyword>
<feature type="region of interest" description="Disordered" evidence="7">
    <location>
        <begin position="124"/>
        <end position="157"/>
    </location>
</feature>
<organism evidence="9 10">
    <name type="scientific">Tagetes erecta</name>
    <name type="common">African marigold</name>
    <dbReference type="NCBI Taxonomy" id="13708"/>
    <lineage>
        <taxon>Eukaryota</taxon>
        <taxon>Viridiplantae</taxon>
        <taxon>Streptophyta</taxon>
        <taxon>Embryophyta</taxon>
        <taxon>Tracheophyta</taxon>
        <taxon>Spermatophyta</taxon>
        <taxon>Magnoliopsida</taxon>
        <taxon>eudicotyledons</taxon>
        <taxon>Gunneridae</taxon>
        <taxon>Pentapetalae</taxon>
        <taxon>asterids</taxon>
        <taxon>campanulids</taxon>
        <taxon>Asterales</taxon>
        <taxon>Asteraceae</taxon>
        <taxon>Asteroideae</taxon>
        <taxon>Heliantheae alliance</taxon>
        <taxon>Tageteae</taxon>
        <taxon>Tagetes</taxon>
    </lineage>
</organism>
<accession>A0AAD8K9L3</accession>
<sequence length="205" mass="23027">MSADSDLSFFVSIQDHLLHDPNTTSHLSTTPEGPPETAKNEQRGVVAPPLEFKKFRGVRRRPWGKFSAEIRDPARRGARIWLGTYESPEDAAFAYDKAAYKMRGCRAMLNFPHLIGTNVAEPVRVTPRRRTREAARSGERGTTSPAPRRRRGGPRLSSPPRFLLVLFSLLPKRCPVLVNEHPFSPFSSSPRSTTPPALRVRIFIS</sequence>
<evidence type="ECO:0000256" key="2">
    <source>
        <dbReference type="ARBA" id="ARBA00022821"/>
    </source>
</evidence>
<comment type="subcellular location">
    <subcellularLocation>
        <location evidence="1">Nucleus</location>
    </subcellularLocation>
</comment>
<dbReference type="Gene3D" id="3.30.730.10">
    <property type="entry name" value="AP2/ERF domain"/>
    <property type="match status" value="1"/>
</dbReference>
<dbReference type="PANTHER" id="PTHR31190">
    <property type="entry name" value="DNA-BINDING DOMAIN"/>
    <property type="match status" value="1"/>
</dbReference>
<evidence type="ECO:0000256" key="4">
    <source>
        <dbReference type="ARBA" id="ARBA00023125"/>
    </source>
</evidence>
<feature type="region of interest" description="Disordered" evidence="7">
    <location>
        <begin position="20"/>
        <end position="44"/>
    </location>
</feature>
<feature type="domain" description="AP2/ERF" evidence="8">
    <location>
        <begin position="54"/>
        <end position="112"/>
    </location>
</feature>
<evidence type="ECO:0000259" key="8">
    <source>
        <dbReference type="PROSITE" id="PS51032"/>
    </source>
</evidence>
<feature type="compositionally biased region" description="Polar residues" evidence="7">
    <location>
        <begin position="21"/>
        <end position="31"/>
    </location>
</feature>
<keyword evidence="10" id="KW-1185">Reference proteome</keyword>
<dbReference type="PROSITE" id="PS51032">
    <property type="entry name" value="AP2_ERF"/>
    <property type="match status" value="1"/>
</dbReference>
<protein>
    <recommendedName>
        <fullName evidence="8">AP2/ERF domain-containing protein</fullName>
    </recommendedName>
</protein>
<dbReference type="PRINTS" id="PR00367">
    <property type="entry name" value="ETHRSPELEMNT"/>
</dbReference>
<dbReference type="GO" id="GO:0003700">
    <property type="term" value="F:DNA-binding transcription factor activity"/>
    <property type="evidence" value="ECO:0007669"/>
    <property type="project" value="InterPro"/>
</dbReference>